<reference evidence="2" key="2">
    <citation type="journal article" date="2023" name="Science">
        <title>Genomic signatures of disease resistance in endangered staghorn corals.</title>
        <authorList>
            <person name="Vollmer S.V."/>
            <person name="Selwyn J.D."/>
            <person name="Despard B.A."/>
            <person name="Roesel C.L."/>
        </authorList>
    </citation>
    <scope>NUCLEOTIDE SEQUENCE</scope>
    <source>
        <strain evidence="2">K2</strain>
    </source>
</reference>
<reference evidence="2" key="1">
    <citation type="journal article" date="2023" name="G3 (Bethesda)">
        <title>Whole genome assembly and annotation of the endangered Caribbean coral Acropora cervicornis.</title>
        <authorList>
            <person name="Selwyn J.D."/>
            <person name="Vollmer S.V."/>
        </authorList>
    </citation>
    <scope>NUCLEOTIDE SEQUENCE</scope>
    <source>
        <strain evidence="2">K2</strain>
    </source>
</reference>
<dbReference type="Proteomes" id="UP001249851">
    <property type="component" value="Unassembled WGS sequence"/>
</dbReference>
<dbReference type="EMBL" id="JARQWQ010000106">
    <property type="protein sequence ID" value="KAK2550756.1"/>
    <property type="molecule type" value="Genomic_DNA"/>
</dbReference>
<evidence type="ECO:0000313" key="2">
    <source>
        <dbReference type="EMBL" id="KAK2550756.1"/>
    </source>
</evidence>
<name>A0AAD9UUT0_ACRCE</name>
<protein>
    <submittedName>
        <fullName evidence="2">Uncharacterized protein</fullName>
    </submittedName>
</protein>
<sequence length="141" mass="16168">MALQEQPQDGELNDLLSSGEPNDRGNSKRICPPTARPFCRVWERAKNLFCSGIGCCRGIMEPEEKFPLCHNSIRLSFGFILPFVCCLFPLRLKKPYKELNWTFKFTRRIRLVHVETRGKVGILRDVGQGFTELRNAPIGSR</sequence>
<proteinExistence type="predicted"/>
<organism evidence="2 3">
    <name type="scientific">Acropora cervicornis</name>
    <name type="common">Staghorn coral</name>
    <dbReference type="NCBI Taxonomy" id="6130"/>
    <lineage>
        <taxon>Eukaryota</taxon>
        <taxon>Metazoa</taxon>
        <taxon>Cnidaria</taxon>
        <taxon>Anthozoa</taxon>
        <taxon>Hexacorallia</taxon>
        <taxon>Scleractinia</taxon>
        <taxon>Astrocoeniina</taxon>
        <taxon>Acroporidae</taxon>
        <taxon>Acropora</taxon>
    </lineage>
</organism>
<gene>
    <name evidence="2" type="ORF">P5673_028430</name>
</gene>
<evidence type="ECO:0000256" key="1">
    <source>
        <dbReference type="SAM" id="MobiDB-lite"/>
    </source>
</evidence>
<feature type="region of interest" description="Disordered" evidence="1">
    <location>
        <begin position="1"/>
        <end position="29"/>
    </location>
</feature>
<keyword evidence="3" id="KW-1185">Reference proteome</keyword>
<evidence type="ECO:0000313" key="3">
    <source>
        <dbReference type="Proteomes" id="UP001249851"/>
    </source>
</evidence>
<dbReference type="AlphaFoldDB" id="A0AAD9UUT0"/>
<accession>A0AAD9UUT0</accession>
<comment type="caution">
    <text evidence="2">The sequence shown here is derived from an EMBL/GenBank/DDBJ whole genome shotgun (WGS) entry which is preliminary data.</text>
</comment>